<sequence>MGQGNPLIAGVLEGLGKIGIVVFEKGISGRVANDHGGVLPSKMQIKMTVLLGVCDFESAGYINIL</sequence>
<proteinExistence type="predicted"/>
<gene>
    <name evidence="1" type="ORF">GCM10007924_23360</name>
</gene>
<protein>
    <submittedName>
        <fullName evidence="1">Uncharacterized protein</fullName>
    </submittedName>
</protein>
<reference evidence="1" key="1">
    <citation type="journal article" date="2014" name="Int. J. Syst. Evol. Microbiol.">
        <title>Complete genome of a new Firmicutes species belonging to the dominant human colonic microbiota ('Ruminococcus bicirculans') reveals two chromosomes and a selective capacity to utilize plant glucans.</title>
        <authorList>
            <consortium name="NISC Comparative Sequencing Program"/>
            <person name="Wegmann U."/>
            <person name="Louis P."/>
            <person name="Goesmann A."/>
            <person name="Henrissat B."/>
            <person name="Duncan S.H."/>
            <person name="Flint H.J."/>
        </authorList>
    </citation>
    <scope>NUCLEOTIDE SEQUENCE</scope>
    <source>
        <strain evidence="1">NBRC 103408</strain>
    </source>
</reference>
<evidence type="ECO:0000313" key="2">
    <source>
        <dbReference type="Proteomes" id="UP001161409"/>
    </source>
</evidence>
<reference evidence="1" key="2">
    <citation type="submission" date="2023-01" db="EMBL/GenBank/DDBJ databases">
        <title>Draft genome sequence of Sneathiella chinensis strain NBRC 103408.</title>
        <authorList>
            <person name="Sun Q."/>
            <person name="Mori K."/>
        </authorList>
    </citation>
    <scope>NUCLEOTIDE SEQUENCE</scope>
    <source>
        <strain evidence="1">NBRC 103408</strain>
    </source>
</reference>
<comment type="caution">
    <text evidence="1">The sequence shown here is derived from an EMBL/GenBank/DDBJ whole genome shotgun (WGS) entry which is preliminary data.</text>
</comment>
<evidence type="ECO:0000313" key="1">
    <source>
        <dbReference type="EMBL" id="GLQ07115.1"/>
    </source>
</evidence>
<dbReference type="EMBL" id="BSNF01000008">
    <property type="protein sequence ID" value="GLQ07115.1"/>
    <property type="molecule type" value="Genomic_DNA"/>
</dbReference>
<accession>A0ABQ5U602</accession>
<name>A0ABQ5U602_9PROT</name>
<keyword evidence="2" id="KW-1185">Reference proteome</keyword>
<dbReference type="Proteomes" id="UP001161409">
    <property type="component" value="Unassembled WGS sequence"/>
</dbReference>
<organism evidence="1 2">
    <name type="scientific">Sneathiella chinensis</name>
    <dbReference type="NCBI Taxonomy" id="349750"/>
    <lineage>
        <taxon>Bacteria</taxon>
        <taxon>Pseudomonadati</taxon>
        <taxon>Pseudomonadota</taxon>
        <taxon>Alphaproteobacteria</taxon>
        <taxon>Sneathiellales</taxon>
        <taxon>Sneathiellaceae</taxon>
        <taxon>Sneathiella</taxon>
    </lineage>
</organism>